<gene>
    <name evidence="2" type="ORF">FZ942_24570</name>
</gene>
<sequence length="197" mass="21402">MNLPWDDQFNTGVLLWHQWLTGKAPKMPEGTESPPKPGLPKDNGAWPAMARCRTVADALLAPPFAQFVRYLLPNEDQRKAYVTSERNLAALARAAIAVGQLETADLTRSFAVQMGSEKDSGSGRPLVSRAVAHGLLSTANPDEALYHVIQVVGIFGKQGGNAVDLARAMMTWPSARSDWAYRYNDAVLSLSKPSAVK</sequence>
<dbReference type="Pfam" id="PF09485">
    <property type="entry name" value="CRISPR_Cse2"/>
    <property type="match status" value="1"/>
</dbReference>
<comment type="caution">
    <text evidence="2">The sequence shown here is derived from an EMBL/GenBank/DDBJ whole genome shotgun (WGS) entry which is preliminary data.</text>
</comment>
<evidence type="ECO:0000313" key="3">
    <source>
        <dbReference type="Proteomes" id="UP000324927"/>
    </source>
</evidence>
<dbReference type="Gene3D" id="1.10.520.40">
    <property type="entry name" value="CRISPR-associated protein Cse2"/>
    <property type="match status" value="1"/>
</dbReference>
<evidence type="ECO:0000256" key="1">
    <source>
        <dbReference type="SAM" id="MobiDB-lite"/>
    </source>
</evidence>
<protein>
    <recommendedName>
        <fullName evidence="4">Type I-E CRISPR-associated protein Cse2/CasB</fullName>
    </recommendedName>
</protein>
<reference evidence="2 3" key="1">
    <citation type="submission" date="2019-08" db="EMBL/GenBank/DDBJ databases">
        <authorList>
            <person name="Grouzdev D."/>
            <person name="Tikhonova E."/>
            <person name="Kravchenko I."/>
        </authorList>
    </citation>
    <scope>NUCLEOTIDE SEQUENCE [LARGE SCALE GENOMIC DNA]</scope>
    <source>
        <strain evidence="2 3">59b</strain>
    </source>
</reference>
<organism evidence="2 3">
    <name type="scientific">Azospirillum lipoferum</name>
    <dbReference type="NCBI Taxonomy" id="193"/>
    <lineage>
        <taxon>Bacteria</taxon>
        <taxon>Pseudomonadati</taxon>
        <taxon>Pseudomonadota</taxon>
        <taxon>Alphaproteobacteria</taxon>
        <taxon>Rhodospirillales</taxon>
        <taxon>Azospirillaceae</taxon>
        <taxon>Azospirillum</taxon>
    </lineage>
</organism>
<proteinExistence type="predicted"/>
<name>A0A5A9GF01_AZOLI</name>
<evidence type="ECO:0000313" key="2">
    <source>
        <dbReference type="EMBL" id="KAA0593118.1"/>
    </source>
</evidence>
<keyword evidence="3" id="KW-1185">Reference proteome</keyword>
<dbReference type="AlphaFoldDB" id="A0A5A9GF01"/>
<dbReference type="InterPro" id="IPR013382">
    <property type="entry name" value="CRISPR-assoc_prot_Cse2"/>
</dbReference>
<dbReference type="InterPro" id="IPR038287">
    <property type="entry name" value="Cse2_sf"/>
</dbReference>
<accession>A0A5A9GF01</accession>
<dbReference type="NCBIfam" id="TIGR02548">
    <property type="entry name" value="casB_cse2"/>
    <property type="match status" value="1"/>
</dbReference>
<feature type="region of interest" description="Disordered" evidence="1">
    <location>
        <begin position="25"/>
        <end position="44"/>
    </location>
</feature>
<dbReference type="EMBL" id="VTTN01000012">
    <property type="protein sequence ID" value="KAA0593118.1"/>
    <property type="molecule type" value="Genomic_DNA"/>
</dbReference>
<dbReference type="RefSeq" id="WP_149233716.1">
    <property type="nucleotide sequence ID" value="NZ_JALJXJ010000013.1"/>
</dbReference>
<dbReference type="Proteomes" id="UP000324927">
    <property type="component" value="Unassembled WGS sequence"/>
</dbReference>
<evidence type="ECO:0008006" key="4">
    <source>
        <dbReference type="Google" id="ProtNLM"/>
    </source>
</evidence>